<comment type="caution">
    <text evidence="2">The sequence shown here is derived from an EMBL/GenBank/DDBJ whole genome shotgun (WGS) entry which is preliminary data.</text>
</comment>
<evidence type="ECO:0000313" key="3">
    <source>
        <dbReference type="Proteomes" id="UP000230136"/>
    </source>
</evidence>
<proteinExistence type="predicted"/>
<dbReference type="EMBL" id="PFSY01000187">
    <property type="protein sequence ID" value="PJC01198.1"/>
    <property type="molecule type" value="Genomic_DNA"/>
</dbReference>
<name>A0A2M8DQF0_9BACT</name>
<gene>
    <name evidence="2" type="ORF">CO073_04135</name>
</gene>
<organism evidence="2 3">
    <name type="scientific">Candidatus Komeilibacteria bacterium CG_4_9_14_0_8_um_filter_36_9</name>
    <dbReference type="NCBI Taxonomy" id="1974473"/>
    <lineage>
        <taxon>Bacteria</taxon>
        <taxon>Candidatus Komeiliibacteriota</taxon>
    </lineage>
</organism>
<keyword evidence="1" id="KW-0812">Transmembrane</keyword>
<reference evidence="3" key="1">
    <citation type="submission" date="2017-09" db="EMBL/GenBank/DDBJ databases">
        <title>Depth-based differentiation of microbial function through sediment-hosted aquifers and enrichment of novel symbionts in the deep terrestrial subsurface.</title>
        <authorList>
            <person name="Probst A.J."/>
            <person name="Ladd B."/>
            <person name="Jarett J.K."/>
            <person name="Geller-Mcgrath D.E."/>
            <person name="Sieber C.M.K."/>
            <person name="Emerson J.B."/>
            <person name="Anantharaman K."/>
            <person name="Thomas B.C."/>
            <person name="Malmstrom R."/>
            <person name="Stieglmeier M."/>
            <person name="Klingl A."/>
            <person name="Woyke T."/>
            <person name="Ryan C.M."/>
            <person name="Banfield J.F."/>
        </authorList>
    </citation>
    <scope>NUCLEOTIDE SEQUENCE [LARGE SCALE GENOMIC DNA]</scope>
</reference>
<evidence type="ECO:0000256" key="1">
    <source>
        <dbReference type="SAM" id="Phobius"/>
    </source>
</evidence>
<feature type="transmembrane region" description="Helical" evidence="1">
    <location>
        <begin position="24"/>
        <end position="42"/>
    </location>
</feature>
<protein>
    <submittedName>
        <fullName evidence="2">Uncharacterized protein</fullName>
    </submittedName>
</protein>
<dbReference type="AlphaFoldDB" id="A0A2M8DQF0"/>
<feature type="transmembrane region" description="Helical" evidence="1">
    <location>
        <begin position="54"/>
        <end position="78"/>
    </location>
</feature>
<evidence type="ECO:0000313" key="2">
    <source>
        <dbReference type="EMBL" id="PJC01198.1"/>
    </source>
</evidence>
<keyword evidence="1" id="KW-0472">Membrane</keyword>
<sequence length="79" mass="8808">MDIIETILIKIFNLLPDANPDSEVLIAVSNAFAIITPTIAKIDLIFPVVTLFKILLAVFIIEMTLLLITLVLKIVTFIR</sequence>
<dbReference type="Proteomes" id="UP000230136">
    <property type="component" value="Unassembled WGS sequence"/>
</dbReference>
<accession>A0A2M8DQF0</accession>
<keyword evidence="1" id="KW-1133">Transmembrane helix</keyword>